<evidence type="ECO:0000259" key="14">
    <source>
        <dbReference type="PROSITE" id="PS50109"/>
    </source>
</evidence>
<evidence type="ECO:0000313" key="16">
    <source>
        <dbReference type="EMBL" id="SDW53591.1"/>
    </source>
</evidence>
<dbReference type="CDD" id="cd16922">
    <property type="entry name" value="HATPase_EvgS-ArcB-TorS-like"/>
    <property type="match status" value="1"/>
</dbReference>
<dbReference type="Pfam" id="PF00072">
    <property type="entry name" value="Response_reg"/>
    <property type="match status" value="1"/>
</dbReference>
<feature type="region of interest" description="Disordered" evidence="12">
    <location>
        <begin position="669"/>
        <end position="700"/>
    </location>
</feature>
<keyword evidence="13" id="KW-0472">Membrane</keyword>
<comment type="catalytic activity">
    <reaction evidence="1">
        <text>ATP + protein L-histidine = ADP + protein N-phospho-L-histidine.</text>
        <dbReference type="EC" id="2.7.13.3"/>
    </reaction>
</comment>
<evidence type="ECO:0000259" key="15">
    <source>
        <dbReference type="PROSITE" id="PS50110"/>
    </source>
</evidence>
<dbReference type="GO" id="GO:0000155">
    <property type="term" value="F:phosphorelay sensor kinase activity"/>
    <property type="evidence" value="ECO:0007669"/>
    <property type="project" value="InterPro"/>
</dbReference>
<comment type="subcellular location">
    <subcellularLocation>
        <location evidence="2">Cell membrane</location>
        <topology evidence="2">Multi-pass membrane protein</topology>
    </subcellularLocation>
</comment>
<dbReference type="PROSITE" id="PS50109">
    <property type="entry name" value="HIS_KIN"/>
    <property type="match status" value="1"/>
</dbReference>
<dbReference type="InterPro" id="IPR029151">
    <property type="entry name" value="Sensor-like_sf"/>
</dbReference>
<feature type="domain" description="Histidine kinase" evidence="14">
    <location>
        <begin position="438"/>
        <end position="659"/>
    </location>
</feature>
<dbReference type="SMART" id="SM00387">
    <property type="entry name" value="HATPase_c"/>
    <property type="match status" value="1"/>
</dbReference>
<evidence type="ECO:0000256" key="7">
    <source>
        <dbReference type="ARBA" id="ARBA00022692"/>
    </source>
</evidence>
<dbReference type="SUPFAM" id="SSF47384">
    <property type="entry name" value="Homodimeric domain of signal transducing histidine kinase"/>
    <property type="match status" value="1"/>
</dbReference>
<evidence type="ECO:0000313" key="17">
    <source>
        <dbReference type="Proteomes" id="UP000198816"/>
    </source>
</evidence>
<accession>A0A1H2UBN0</accession>
<dbReference type="Proteomes" id="UP000198816">
    <property type="component" value="Unassembled WGS sequence"/>
</dbReference>
<feature type="transmembrane region" description="Helical" evidence="13">
    <location>
        <begin position="50"/>
        <end position="76"/>
    </location>
</feature>
<dbReference type="PANTHER" id="PTHR43047:SF64">
    <property type="entry name" value="HISTIDINE KINASE CONTAINING CHEY-HOMOLOGOUS RECEIVER DOMAIN AND PAS DOMAIN-RELATED"/>
    <property type="match status" value="1"/>
</dbReference>
<dbReference type="InterPro" id="IPR003661">
    <property type="entry name" value="HisK_dim/P_dom"/>
</dbReference>
<keyword evidence="8 16" id="KW-0418">Kinase</keyword>
<feature type="domain" description="Response regulatory" evidence="15">
    <location>
        <begin position="705"/>
        <end position="823"/>
    </location>
</feature>
<dbReference type="InterPro" id="IPR004358">
    <property type="entry name" value="Sig_transdc_His_kin-like_C"/>
</dbReference>
<dbReference type="PANTHER" id="PTHR43047">
    <property type="entry name" value="TWO-COMPONENT HISTIDINE PROTEIN KINASE"/>
    <property type="match status" value="1"/>
</dbReference>
<dbReference type="CDD" id="cd00082">
    <property type="entry name" value="HisKA"/>
    <property type="match status" value="1"/>
</dbReference>
<keyword evidence="6" id="KW-0808">Transferase</keyword>
<dbReference type="Gene3D" id="3.30.565.10">
    <property type="entry name" value="Histidine kinase-like ATPase, C-terminal domain"/>
    <property type="match status" value="1"/>
</dbReference>
<keyword evidence="7 13" id="KW-0812">Transmembrane</keyword>
<evidence type="ECO:0000256" key="10">
    <source>
        <dbReference type="ARBA" id="ARBA00023012"/>
    </source>
</evidence>
<feature type="transmembrane region" description="Helical" evidence="13">
    <location>
        <begin position="340"/>
        <end position="363"/>
    </location>
</feature>
<evidence type="ECO:0000256" key="2">
    <source>
        <dbReference type="ARBA" id="ARBA00004651"/>
    </source>
</evidence>
<dbReference type="Gene3D" id="3.40.50.2300">
    <property type="match status" value="1"/>
</dbReference>
<dbReference type="InterPro" id="IPR005467">
    <property type="entry name" value="His_kinase_dom"/>
</dbReference>
<evidence type="ECO:0000256" key="12">
    <source>
        <dbReference type="SAM" id="MobiDB-lite"/>
    </source>
</evidence>
<sequence>MLSPPTEETSPISSVEPGSASGSCSGAASPSPTLDPESRSETSRSVKLRAYILIFLLIFGLTPLVLAVLINLPLVLDRTAMFYQRAYLQNLRADFRDLDQHLASRHEMIRLLSKLPEPGLILGEQGDADQIDVARARYTAWINQIVADQRDIIQILFVGDDGQERFWLARDARTQEWRPTASPPQVPNRKFLTAGSDLQSGAVMVSRIRIDPLAGVEDPRQLMTLSLVSRIGGETPEDPRGVVVMTIDVGGLAQFYRDTLWVNHDGSYLRPGQPASGQPEAFDAFPGLAEIFAGGTLAVWKGRQGRQLLWVPMFLTEDGVPLWVGRAVDPSPIEEFRDALIVRVLSIIFLLVLVVMVLARWIAARAEHFGEELRGGIGKVLRDGRPLRFSWRGPREIRELGEQLTALAQTHAEHLQAAQAHTRELERSNRYKSEFLANVSHELRTPLNSILLLSKMLAAETSGLNPGQRRQAQVIHEAGRDLRTMIDNILDISRIEAGHVAVTSDWVELRPMLEELIELVQPMVVEKPVVLDLEIDPRAATRVYTDRDKLRQILKNFLSNAVKFTEQGRIALAVEAGEDPQRQVVLSVADTGIGIPHDKQEIIFEAFQQADGSTRRRYGGTGLGLSISRELALLLGGRIEVESAPGAGACFTLFMPVAAVAVEPEGVSPAAPASAHVTPLPPEDSPGALRPTSARGAGAGASGGWVLIVERDVKTLVQLASELSRRNLRVQTAADLDEALETLQEEGEGCELVLLAAGMSDEMTCATIRTLLSRSTGPHPAVAVLGDRSAKTRVADCLGAGAVEFLSKPIDPDQLTALLAEVLPDRRPPETSAAIREPIV</sequence>
<dbReference type="SUPFAM" id="SSF52172">
    <property type="entry name" value="CheY-like"/>
    <property type="match status" value="1"/>
</dbReference>
<proteinExistence type="predicted"/>
<dbReference type="EC" id="2.7.13.3" evidence="3"/>
<evidence type="ECO:0000256" key="9">
    <source>
        <dbReference type="ARBA" id="ARBA00022989"/>
    </source>
</evidence>
<dbReference type="STRING" id="1058.SAMN05421783_10549"/>
<organism evidence="16 17">
    <name type="scientific">Thiocapsa roseopersicina</name>
    <dbReference type="NCBI Taxonomy" id="1058"/>
    <lineage>
        <taxon>Bacteria</taxon>
        <taxon>Pseudomonadati</taxon>
        <taxon>Pseudomonadota</taxon>
        <taxon>Gammaproteobacteria</taxon>
        <taxon>Chromatiales</taxon>
        <taxon>Chromatiaceae</taxon>
        <taxon>Thiocapsa</taxon>
    </lineage>
</organism>
<dbReference type="SMART" id="SM00388">
    <property type="entry name" value="HisKA"/>
    <property type="match status" value="1"/>
</dbReference>
<dbReference type="Pfam" id="PF02518">
    <property type="entry name" value="HATPase_c"/>
    <property type="match status" value="1"/>
</dbReference>
<keyword evidence="4" id="KW-1003">Cell membrane</keyword>
<dbReference type="EMBL" id="FNNZ01000005">
    <property type="protein sequence ID" value="SDW53591.1"/>
    <property type="molecule type" value="Genomic_DNA"/>
</dbReference>
<evidence type="ECO:0000256" key="4">
    <source>
        <dbReference type="ARBA" id="ARBA00022475"/>
    </source>
</evidence>
<name>A0A1H2UBN0_THIRO</name>
<dbReference type="InterPro" id="IPR003594">
    <property type="entry name" value="HATPase_dom"/>
</dbReference>
<feature type="compositionally biased region" description="Low complexity" evidence="12">
    <location>
        <begin position="1"/>
        <end position="32"/>
    </location>
</feature>
<evidence type="ECO:0000256" key="1">
    <source>
        <dbReference type="ARBA" id="ARBA00000085"/>
    </source>
</evidence>
<dbReference type="AlphaFoldDB" id="A0A1H2UBN0"/>
<dbReference type="PRINTS" id="PR00344">
    <property type="entry name" value="BCTRLSENSOR"/>
</dbReference>
<dbReference type="CDD" id="cd00156">
    <property type="entry name" value="REC"/>
    <property type="match status" value="1"/>
</dbReference>
<evidence type="ECO:0000256" key="5">
    <source>
        <dbReference type="ARBA" id="ARBA00022553"/>
    </source>
</evidence>
<gene>
    <name evidence="16" type="ORF">SAMN05421783_10549</name>
</gene>
<dbReference type="FunFam" id="3.30.565.10:FF:000010">
    <property type="entry name" value="Sensor histidine kinase RcsC"/>
    <property type="match status" value="1"/>
</dbReference>
<dbReference type="SUPFAM" id="SSF103190">
    <property type="entry name" value="Sensory domain-like"/>
    <property type="match status" value="1"/>
</dbReference>
<dbReference type="Gene3D" id="3.30.450.20">
    <property type="entry name" value="PAS domain"/>
    <property type="match status" value="1"/>
</dbReference>
<evidence type="ECO:0000256" key="6">
    <source>
        <dbReference type="ARBA" id="ARBA00022679"/>
    </source>
</evidence>
<comment type="caution">
    <text evidence="11">Lacks conserved residue(s) required for the propagation of feature annotation.</text>
</comment>
<protein>
    <recommendedName>
        <fullName evidence="3">histidine kinase</fullName>
        <ecNumber evidence="3">2.7.13.3</ecNumber>
    </recommendedName>
</protein>
<reference evidence="17" key="1">
    <citation type="submission" date="2016-10" db="EMBL/GenBank/DDBJ databases">
        <authorList>
            <person name="Varghese N."/>
            <person name="Submissions S."/>
        </authorList>
    </citation>
    <scope>NUCLEOTIDE SEQUENCE [LARGE SCALE GENOMIC DNA]</scope>
    <source>
        <strain evidence="17">DSM 217</strain>
    </source>
</reference>
<dbReference type="InterPro" id="IPR036890">
    <property type="entry name" value="HATPase_C_sf"/>
</dbReference>
<evidence type="ECO:0000256" key="11">
    <source>
        <dbReference type="PROSITE-ProRule" id="PRU00169"/>
    </source>
</evidence>
<dbReference type="InterPro" id="IPR001789">
    <property type="entry name" value="Sig_transdc_resp-reg_receiver"/>
</dbReference>
<dbReference type="SUPFAM" id="SSF55874">
    <property type="entry name" value="ATPase domain of HSP90 chaperone/DNA topoisomerase II/histidine kinase"/>
    <property type="match status" value="1"/>
</dbReference>
<keyword evidence="10" id="KW-0902">Two-component regulatory system</keyword>
<feature type="region of interest" description="Disordered" evidence="12">
    <location>
        <begin position="1"/>
        <end position="40"/>
    </location>
</feature>
<dbReference type="SMART" id="SM00448">
    <property type="entry name" value="REC"/>
    <property type="match status" value="1"/>
</dbReference>
<keyword evidence="9 13" id="KW-1133">Transmembrane helix</keyword>
<evidence type="ECO:0000256" key="8">
    <source>
        <dbReference type="ARBA" id="ARBA00022777"/>
    </source>
</evidence>
<dbReference type="InterPro" id="IPR011006">
    <property type="entry name" value="CheY-like_superfamily"/>
</dbReference>
<dbReference type="Pfam" id="PF00512">
    <property type="entry name" value="HisKA"/>
    <property type="match status" value="1"/>
</dbReference>
<evidence type="ECO:0000256" key="13">
    <source>
        <dbReference type="SAM" id="Phobius"/>
    </source>
</evidence>
<dbReference type="InterPro" id="IPR036097">
    <property type="entry name" value="HisK_dim/P_sf"/>
</dbReference>
<keyword evidence="5" id="KW-0597">Phosphoprotein</keyword>
<dbReference type="Gene3D" id="1.10.287.130">
    <property type="match status" value="1"/>
</dbReference>
<dbReference type="PROSITE" id="PS50110">
    <property type="entry name" value="RESPONSE_REGULATORY"/>
    <property type="match status" value="1"/>
</dbReference>
<dbReference type="GO" id="GO:0005886">
    <property type="term" value="C:plasma membrane"/>
    <property type="evidence" value="ECO:0007669"/>
    <property type="project" value="UniProtKB-SubCell"/>
</dbReference>
<evidence type="ECO:0000256" key="3">
    <source>
        <dbReference type="ARBA" id="ARBA00012438"/>
    </source>
</evidence>
<keyword evidence="17" id="KW-1185">Reference proteome</keyword>